<evidence type="ECO:0000313" key="1">
    <source>
        <dbReference type="EMBL" id="KAJ8387030.1"/>
    </source>
</evidence>
<comment type="caution">
    <text evidence="1">The sequence shown here is derived from an EMBL/GenBank/DDBJ whole genome shotgun (WGS) entry which is preliminary data.</text>
</comment>
<sequence>MAASRGSESGRWRPYSCRAHHVEGAVLALQSVLSARAGFARQRPGCPPGARWDLAAQYCSLPPGTWAGEGDMWHRTPCSTSPVPQTHALPV</sequence>
<protein>
    <submittedName>
        <fullName evidence="1">Uncharacterized protein</fullName>
    </submittedName>
</protein>
<name>A0AAD7W880_9TELE</name>
<proteinExistence type="predicted"/>
<accession>A0AAD7W880</accession>
<dbReference type="AlphaFoldDB" id="A0AAD7W880"/>
<evidence type="ECO:0000313" key="2">
    <source>
        <dbReference type="Proteomes" id="UP001221898"/>
    </source>
</evidence>
<dbReference type="Proteomes" id="UP001221898">
    <property type="component" value="Unassembled WGS sequence"/>
</dbReference>
<gene>
    <name evidence="1" type="ORF">AAFF_G00162070</name>
</gene>
<keyword evidence="2" id="KW-1185">Reference proteome</keyword>
<dbReference type="EMBL" id="JAINUG010000219">
    <property type="protein sequence ID" value="KAJ8387030.1"/>
    <property type="molecule type" value="Genomic_DNA"/>
</dbReference>
<organism evidence="1 2">
    <name type="scientific">Aldrovandia affinis</name>
    <dbReference type="NCBI Taxonomy" id="143900"/>
    <lineage>
        <taxon>Eukaryota</taxon>
        <taxon>Metazoa</taxon>
        <taxon>Chordata</taxon>
        <taxon>Craniata</taxon>
        <taxon>Vertebrata</taxon>
        <taxon>Euteleostomi</taxon>
        <taxon>Actinopterygii</taxon>
        <taxon>Neopterygii</taxon>
        <taxon>Teleostei</taxon>
        <taxon>Notacanthiformes</taxon>
        <taxon>Halosauridae</taxon>
        <taxon>Aldrovandia</taxon>
    </lineage>
</organism>
<reference evidence="1" key="1">
    <citation type="journal article" date="2023" name="Science">
        <title>Genome structures resolve the early diversification of teleost fishes.</title>
        <authorList>
            <person name="Parey E."/>
            <person name="Louis A."/>
            <person name="Montfort J."/>
            <person name="Bouchez O."/>
            <person name="Roques C."/>
            <person name="Iampietro C."/>
            <person name="Lluch J."/>
            <person name="Castinel A."/>
            <person name="Donnadieu C."/>
            <person name="Desvignes T."/>
            <person name="Floi Bucao C."/>
            <person name="Jouanno E."/>
            <person name="Wen M."/>
            <person name="Mejri S."/>
            <person name="Dirks R."/>
            <person name="Jansen H."/>
            <person name="Henkel C."/>
            <person name="Chen W.J."/>
            <person name="Zahm M."/>
            <person name="Cabau C."/>
            <person name="Klopp C."/>
            <person name="Thompson A.W."/>
            <person name="Robinson-Rechavi M."/>
            <person name="Braasch I."/>
            <person name="Lecointre G."/>
            <person name="Bobe J."/>
            <person name="Postlethwait J.H."/>
            <person name="Berthelot C."/>
            <person name="Roest Crollius H."/>
            <person name="Guiguen Y."/>
        </authorList>
    </citation>
    <scope>NUCLEOTIDE SEQUENCE</scope>
    <source>
        <strain evidence="1">NC1722</strain>
    </source>
</reference>